<comment type="similarity">
    <text evidence="2">Belongs to the SUN family.</text>
</comment>
<feature type="signal peptide" evidence="12">
    <location>
        <begin position="1"/>
        <end position="19"/>
    </location>
</feature>
<reference evidence="14 15" key="1">
    <citation type="submission" date="2019-03" db="EMBL/GenBank/DDBJ databases">
        <title>The genome sequence of a newly discovered highly antifungal drug resistant Aspergillus species, Aspergillus tanneri NIH 1004.</title>
        <authorList>
            <person name="Mounaud S."/>
            <person name="Singh I."/>
            <person name="Joardar V."/>
            <person name="Pakala S."/>
            <person name="Pakala S."/>
            <person name="Venepally P."/>
            <person name="Hoover J."/>
            <person name="Nierman W."/>
            <person name="Chung J."/>
            <person name="Losada L."/>
        </authorList>
    </citation>
    <scope>NUCLEOTIDE SEQUENCE [LARGE SCALE GENOMIC DNA]</scope>
    <source>
        <strain evidence="14 15">NIH1004</strain>
    </source>
</reference>
<dbReference type="GO" id="GO:0009986">
    <property type="term" value="C:cell surface"/>
    <property type="evidence" value="ECO:0007669"/>
    <property type="project" value="TreeGrafter"/>
</dbReference>
<evidence type="ECO:0000256" key="9">
    <source>
        <dbReference type="ARBA" id="ARBA00023316"/>
    </source>
</evidence>
<evidence type="ECO:0000256" key="7">
    <source>
        <dbReference type="ARBA" id="ARBA00023277"/>
    </source>
</evidence>
<evidence type="ECO:0000256" key="3">
    <source>
        <dbReference type="ARBA" id="ARBA00022512"/>
    </source>
</evidence>
<proteinExistence type="inferred from homology"/>
<dbReference type="GeneID" id="54328334"/>
<evidence type="ECO:0000256" key="8">
    <source>
        <dbReference type="ARBA" id="ARBA00023295"/>
    </source>
</evidence>
<comment type="caution">
    <text evidence="14">The sequence shown here is derived from an EMBL/GenBank/DDBJ whole genome shotgun (WGS) entry which is preliminary data.</text>
</comment>
<dbReference type="Pfam" id="PF03856">
    <property type="entry name" value="SUN"/>
    <property type="match status" value="1"/>
</dbReference>
<gene>
    <name evidence="13" type="primary">SUN1</name>
    <name evidence="13" type="ORF">ATNIH1004_005632</name>
    <name evidence="14" type="ORF">EYZ11_010461</name>
</gene>
<evidence type="ECO:0000313" key="14">
    <source>
        <dbReference type="EMBL" id="THC90082.1"/>
    </source>
</evidence>
<dbReference type="EMBL" id="SOSA01000563">
    <property type="protein sequence ID" value="THC90082.1"/>
    <property type="molecule type" value="Genomic_DNA"/>
</dbReference>
<sequence length="402" mass="42270">MKFNSFALTLATAGSFVAAQHQPHRHHHKRDTPTVVKYVLDGNAISASEVCQGLHDGSLEYKPGEPTPVVDPCQEGSASSNSNPSSTLSVEPAEFAETSASATPASTSTASTSAPSSGSSSGSSGGKGLGRDFPDGEIDCSSFPSDYGAVPLDYLKLGGWTGIQYPTYSGSFVNHIRTAVAGNSCDEEGALCSYACPPGYQKAQWPLTQGSTGQSVGGLQCKGGKLYLTNKELSSKLCIEGVGGVYAQNKLGEEVAICRTDYPGTEAETIPLSLGNNELQPLTCPDGQKYFKWQGKITSAQYYVNPKGVSTEKACQWGNGKEPIGNWAPINLGVGENNGKWLSIFQNAPTTTEKLDFNIKIQGDDLSGSCKYENGQFSSDTGSNGSGCTVQVMSGDATFVFY</sequence>
<feature type="chain" id="PRO_5036122075" evidence="12">
    <location>
        <begin position="20"/>
        <end position="402"/>
    </location>
</feature>
<keyword evidence="8" id="KW-0326">Glycosidase</keyword>
<dbReference type="STRING" id="1220188.A0A4S3J5V3"/>
<evidence type="ECO:0000256" key="12">
    <source>
        <dbReference type="SAM" id="SignalP"/>
    </source>
</evidence>
<evidence type="ECO:0000256" key="10">
    <source>
        <dbReference type="ARBA" id="ARBA00023326"/>
    </source>
</evidence>
<evidence type="ECO:0000313" key="13">
    <source>
        <dbReference type="EMBL" id="KAA8646953.1"/>
    </source>
</evidence>
<feature type="compositionally biased region" description="Low complexity" evidence="11">
    <location>
        <begin position="77"/>
        <end position="89"/>
    </location>
</feature>
<evidence type="ECO:0000256" key="2">
    <source>
        <dbReference type="ARBA" id="ARBA00010579"/>
    </source>
</evidence>
<accession>A0A4S3J5V3</accession>
<dbReference type="GO" id="GO:0031505">
    <property type="term" value="P:fungal-type cell wall organization"/>
    <property type="evidence" value="ECO:0007669"/>
    <property type="project" value="TreeGrafter"/>
</dbReference>
<dbReference type="GO" id="GO:0009277">
    <property type="term" value="C:fungal-type cell wall"/>
    <property type="evidence" value="ECO:0007669"/>
    <property type="project" value="TreeGrafter"/>
</dbReference>
<dbReference type="Proteomes" id="UP000308092">
    <property type="component" value="Unassembled WGS sequence"/>
</dbReference>
<dbReference type="PANTHER" id="PTHR31316:SF0">
    <property type="entry name" value="SECRETED BETA-GLUCOSIDASE SIM1-RELATED"/>
    <property type="match status" value="1"/>
</dbReference>
<organism evidence="14 15">
    <name type="scientific">Aspergillus tanneri</name>
    <dbReference type="NCBI Taxonomy" id="1220188"/>
    <lineage>
        <taxon>Eukaryota</taxon>
        <taxon>Fungi</taxon>
        <taxon>Dikarya</taxon>
        <taxon>Ascomycota</taxon>
        <taxon>Pezizomycotina</taxon>
        <taxon>Eurotiomycetes</taxon>
        <taxon>Eurotiomycetidae</taxon>
        <taxon>Eurotiales</taxon>
        <taxon>Aspergillaceae</taxon>
        <taxon>Aspergillus</taxon>
        <taxon>Aspergillus subgen. Circumdati</taxon>
    </lineage>
</organism>
<name>A0A4S3J5V3_9EURO</name>
<dbReference type="InterPro" id="IPR005556">
    <property type="entry name" value="SUN"/>
</dbReference>
<dbReference type="GO" id="GO:0000272">
    <property type="term" value="P:polysaccharide catabolic process"/>
    <property type="evidence" value="ECO:0007669"/>
    <property type="project" value="UniProtKB-KW"/>
</dbReference>
<evidence type="ECO:0000256" key="4">
    <source>
        <dbReference type="ARBA" id="ARBA00022525"/>
    </source>
</evidence>
<evidence type="ECO:0000313" key="15">
    <source>
        <dbReference type="Proteomes" id="UP000308092"/>
    </source>
</evidence>
<keyword evidence="15" id="KW-1185">Reference proteome</keyword>
<evidence type="ECO:0000256" key="5">
    <source>
        <dbReference type="ARBA" id="ARBA00022729"/>
    </source>
</evidence>
<dbReference type="VEuPathDB" id="FungiDB:EYZ11_010461"/>
<keyword evidence="3" id="KW-0134">Cell wall</keyword>
<evidence type="ECO:0000256" key="6">
    <source>
        <dbReference type="ARBA" id="ARBA00022801"/>
    </source>
</evidence>
<reference evidence="13 16" key="2">
    <citation type="submission" date="2019-08" db="EMBL/GenBank/DDBJ databases">
        <title>The genome sequence of a newly discovered highly antifungal drug resistant Aspergillus species, Aspergillus tanneri NIH 1004.</title>
        <authorList>
            <person name="Mounaud S."/>
            <person name="Singh I."/>
            <person name="Joardar V."/>
            <person name="Pakala S."/>
            <person name="Pakala S."/>
            <person name="Venepally P."/>
            <person name="Chung J.K."/>
            <person name="Losada L."/>
            <person name="Nierman W.C."/>
        </authorList>
    </citation>
    <scope>NUCLEOTIDE SEQUENCE [LARGE SCALE GENOMIC DNA]</scope>
    <source>
        <strain evidence="13 16">NIH1004</strain>
    </source>
</reference>
<keyword evidence="9" id="KW-0961">Cell wall biogenesis/degradation</keyword>
<evidence type="ECO:0000256" key="1">
    <source>
        <dbReference type="ARBA" id="ARBA00004191"/>
    </source>
</evidence>
<dbReference type="OrthoDB" id="5339822at2759"/>
<dbReference type="Proteomes" id="UP000324241">
    <property type="component" value="Unassembled WGS sequence"/>
</dbReference>
<dbReference type="GO" id="GO:0016798">
    <property type="term" value="F:hydrolase activity, acting on glycosyl bonds"/>
    <property type="evidence" value="ECO:0007669"/>
    <property type="project" value="UniProtKB-KW"/>
</dbReference>
<keyword evidence="7" id="KW-0119">Carbohydrate metabolism</keyword>
<dbReference type="InterPro" id="IPR051526">
    <property type="entry name" value="Beta-Glucosidase_SUN"/>
</dbReference>
<keyword evidence="4" id="KW-0964">Secreted</keyword>
<keyword evidence="6" id="KW-0378">Hydrolase</keyword>
<feature type="region of interest" description="Disordered" evidence="11">
    <location>
        <begin position="57"/>
        <end position="131"/>
    </location>
</feature>
<comment type="subcellular location">
    <subcellularLocation>
        <location evidence="1">Secreted</location>
        <location evidence="1">Cell wall</location>
    </subcellularLocation>
</comment>
<protein>
    <submittedName>
        <fullName evidence="13">Secreted beta-glucosidase sun1</fullName>
    </submittedName>
</protein>
<dbReference type="PANTHER" id="PTHR31316">
    <property type="entry name" value="BETA-GLUCOSIDASE-LIKE PROTEIN NCA3, MITOCHONDRIAL-RELATED"/>
    <property type="match status" value="1"/>
</dbReference>
<keyword evidence="10" id="KW-0624">Polysaccharide degradation</keyword>
<evidence type="ECO:0000313" key="16">
    <source>
        <dbReference type="Proteomes" id="UP000324241"/>
    </source>
</evidence>
<dbReference type="EMBL" id="QUQM01000004">
    <property type="protein sequence ID" value="KAA8646953.1"/>
    <property type="molecule type" value="Genomic_DNA"/>
</dbReference>
<dbReference type="AlphaFoldDB" id="A0A4S3J5V3"/>
<evidence type="ECO:0000256" key="11">
    <source>
        <dbReference type="SAM" id="MobiDB-lite"/>
    </source>
</evidence>
<keyword evidence="5 12" id="KW-0732">Signal</keyword>
<dbReference type="RefSeq" id="XP_033426314.1">
    <property type="nucleotide sequence ID" value="XM_033570282.1"/>
</dbReference>
<feature type="compositionally biased region" description="Low complexity" evidence="11">
    <location>
        <begin position="98"/>
        <end position="122"/>
    </location>
</feature>